<protein>
    <submittedName>
        <fullName evidence="2">P-loop containing nucleoside triphosphate hydrolase protein</fullName>
    </submittedName>
</protein>
<accession>A0AAD6ZMJ6</accession>
<evidence type="ECO:0000313" key="3">
    <source>
        <dbReference type="Proteomes" id="UP001218218"/>
    </source>
</evidence>
<reference evidence="2" key="1">
    <citation type="submission" date="2023-03" db="EMBL/GenBank/DDBJ databases">
        <title>Massive genome expansion in bonnet fungi (Mycena s.s.) driven by repeated elements and novel gene families across ecological guilds.</title>
        <authorList>
            <consortium name="Lawrence Berkeley National Laboratory"/>
            <person name="Harder C.B."/>
            <person name="Miyauchi S."/>
            <person name="Viragh M."/>
            <person name="Kuo A."/>
            <person name="Thoen E."/>
            <person name="Andreopoulos B."/>
            <person name="Lu D."/>
            <person name="Skrede I."/>
            <person name="Drula E."/>
            <person name="Henrissat B."/>
            <person name="Morin E."/>
            <person name="Kohler A."/>
            <person name="Barry K."/>
            <person name="LaButti K."/>
            <person name="Morin E."/>
            <person name="Salamov A."/>
            <person name="Lipzen A."/>
            <person name="Mereny Z."/>
            <person name="Hegedus B."/>
            <person name="Baldrian P."/>
            <person name="Stursova M."/>
            <person name="Weitz H."/>
            <person name="Taylor A."/>
            <person name="Grigoriev I.V."/>
            <person name="Nagy L.G."/>
            <person name="Martin F."/>
            <person name="Kauserud H."/>
        </authorList>
    </citation>
    <scope>NUCLEOTIDE SEQUENCE</scope>
    <source>
        <strain evidence="2">CBHHK002</strain>
    </source>
</reference>
<feature type="domain" description="Novel STAND NTPase 1" evidence="1">
    <location>
        <begin position="5"/>
        <end position="145"/>
    </location>
</feature>
<proteinExistence type="predicted"/>
<dbReference type="Gene3D" id="3.40.50.300">
    <property type="entry name" value="P-loop containing nucleotide triphosphate hydrolases"/>
    <property type="match status" value="1"/>
</dbReference>
<dbReference type="InterPro" id="IPR049052">
    <property type="entry name" value="nSTAND1"/>
</dbReference>
<evidence type="ECO:0000313" key="2">
    <source>
        <dbReference type="EMBL" id="KAJ7328457.1"/>
    </source>
</evidence>
<keyword evidence="2" id="KW-0378">Hydrolase</keyword>
<name>A0AAD6ZMJ6_9AGAR</name>
<dbReference type="Pfam" id="PF20703">
    <property type="entry name" value="nSTAND1"/>
    <property type="match status" value="1"/>
</dbReference>
<dbReference type="Proteomes" id="UP001218218">
    <property type="component" value="Unassembled WGS sequence"/>
</dbReference>
<dbReference type="PANTHER" id="PTHR47691:SF3">
    <property type="entry name" value="HTH-TYPE TRANSCRIPTIONAL REGULATOR RV0890C-RELATED"/>
    <property type="match status" value="1"/>
</dbReference>
<organism evidence="2 3">
    <name type="scientific">Mycena albidolilacea</name>
    <dbReference type="NCBI Taxonomy" id="1033008"/>
    <lineage>
        <taxon>Eukaryota</taxon>
        <taxon>Fungi</taxon>
        <taxon>Dikarya</taxon>
        <taxon>Basidiomycota</taxon>
        <taxon>Agaricomycotina</taxon>
        <taxon>Agaricomycetes</taxon>
        <taxon>Agaricomycetidae</taxon>
        <taxon>Agaricales</taxon>
        <taxon>Marasmiineae</taxon>
        <taxon>Mycenaceae</taxon>
        <taxon>Mycena</taxon>
    </lineage>
</organism>
<dbReference type="SUPFAM" id="SSF52540">
    <property type="entry name" value="P-loop containing nucleoside triphosphate hydrolases"/>
    <property type="match status" value="1"/>
</dbReference>
<gene>
    <name evidence="2" type="ORF">DFH08DRAFT_709681</name>
</gene>
<evidence type="ECO:0000259" key="1">
    <source>
        <dbReference type="Pfam" id="PF20703"/>
    </source>
</evidence>
<comment type="caution">
    <text evidence="2">The sequence shown here is derived from an EMBL/GenBank/DDBJ whole genome shotgun (WGS) entry which is preliminary data.</text>
</comment>
<dbReference type="EMBL" id="JARIHO010000039">
    <property type="protein sequence ID" value="KAJ7328457.1"/>
    <property type="molecule type" value="Genomic_DNA"/>
</dbReference>
<dbReference type="GO" id="GO:0016787">
    <property type="term" value="F:hydrolase activity"/>
    <property type="evidence" value="ECO:0007669"/>
    <property type="project" value="UniProtKB-KW"/>
</dbReference>
<sequence length="464" mass="52471">MLPSEPKIFHGREVELSDILKLFKEGNPRIAILGTGGMGKTSLARVVVHHQEVVVKYEKHRFFVACDSATSKVELAGLIGTHLGFKPGTDLMQPIVQHLTMGPPCLLILDNFETVWEPLDSRGDIEEFLSLLSDVEHLGLIITMRGAERPAKVHWTRPFLPSLKPLEQIAAEQTFFDIAEDNHNPDEVKKVLSLTDNMPLAINLIANLVDLEGCSNVLTRWEEDKTALISEGYDKRSNLDLSISLSLSSPRIQSVPHSQELLSLLSILPDGLSDIELVQSRIAIDNILTCKAALLRTALAYYDEHKRLKVLAPIREYMHKTQPTQAYLIQPLLKHFHELLQLYLKYHGTQMFPATLVQNLANIQSILRNRLEQQDHSDLKDSIYCTLHLNIFSELSGRGTIPLFHQLHNVIAHSGDHRLQAHFITDLIGSWRHSPLSNPETVATEALEHFKHFDDPDLKCRLYI</sequence>
<dbReference type="InterPro" id="IPR027417">
    <property type="entry name" value="P-loop_NTPase"/>
</dbReference>
<keyword evidence="3" id="KW-1185">Reference proteome</keyword>
<dbReference type="PANTHER" id="PTHR47691">
    <property type="entry name" value="REGULATOR-RELATED"/>
    <property type="match status" value="1"/>
</dbReference>
<dbReference type="AlphaFoldDB" id="A0AAD6ZMJ6"/>